<gene>
    <name evidence="2" type="ORF">H3309_00830</name>
</gene>
<dbReference type="PROSITE" id="PS51318">
    <property type="entry name" value="TAT"/>
    <property type="match status" value="1"/>
</dbReference>
<feature type="chain" id="PRO_5028897621" description="Gluconate 2-dehydrogenase subunit 3 family protein" evidence="1">
    <location>
        <begin position="25"/>
        <end position="151"/>
    </location>
</feature>
<dbReference type="KEGG" id="sand:H3309_00830"/>
<name>A0A7G5IIA4_9SPHN</name>
<evidence type="ECO:0000256" key="1">
    <source>
        <dbReference type="SAM" id="SignalP"/>
    </source>
</evidence>
<keyword evidence="1" id="KW-0732">Signal</keyword>
<dbReference type="RefSeq" id="WP_182296611.1">
    <property type="nucleotide sequence ID" value="NZ_CP059851.1"/>
</dbReference>
<accession>A0A7G5IIA4</accession>
<protein>
    <recommendedName>
        <fullName evidence="4">Gluconate 2-dehydrogenase subunit 3 family protein</fullName>
    </recommendedName>
</protein>
<dbReference type="EMBL" id="CP059851">
    <property type="protein sequence ID" value="QMW23096.1"/>
    <property type="molecule type" value="Genomic_DNA"/>
</dbReference>
<keyword evidence="3" id="KW-1185">Reference proteome</keyword>
<dbReference type="InterPro" id="IPR006311">
    <property type="entry name" value="TAT_signal"/>
</dbReference>
<organism evidence="2 3">
    <name type="scientific">Sandaracinobacteroides saxicola</name>
    <dbReference type="NCBI Taxonomy" id="2759707"/>
    <lineage>
        <taxon>Bacteria</taxon>
        <taxon>Pseudomonadati</taxon>
        <taxon>Pseudomonadota</taxon>
        <taxon>Alphaproteobacteria</taxon>
        <taxon>Sphingomonadales</taxon>
        <taxon>Sphingosinicellaceae</taxon>
        <taxon>Sandaracinobacteroides</taxon>
    </lineage>
</organism>
<evidence type="ECO:0000313" key="2">
    <source>
        <dbReference type="EMBL" id="QMW23096.1"/>
    </source>
</evidence>
<reference evidence="2 3" key="1">
    <citation type="submission" date="2020-07" db="EMBL/GenBank/DDBJ databases">
        <title>Complete genome sequence for Sandaracinobacter sp. M6.</title>
        <authorList>
            <person name="Tang Y."/>
            <person name="Liu Q."/>
            <person name="Guo Z."/>
            <person name="Lei P."/>
            <person name="Huang B."/>
        </authorList>
    </citation>
    <scope>NUCLEOTIDE SEQUENCE [LARGE SCALE GENOMIC DNA]</scope>
    <source>
        <strain evidence="2 3">M6</strain>
    </source>
</reference>
<dbReference type="Proteomes" id="UP000515292">
    <property type="component" value="Chromosome"/>
</dbReference>
<dbReference type="AlphaFoldDB" id="A0A7G5IIA4"/>
<evidence type="ECO:0008006" key="4">
    <source>
        <dbReference type="Google" id="ProtNLM"/>
    </source>
</evidence>
<feature type="signal peptide" evidence="1">
    <location>
        <begin position="1"/>
        <end position="24"/>
    </location>
</feature>
<sequence length="151" mass="15988">MLGRRRLLLAGAATALALALPLRAAPAPSLLQAARDLFPHDDVPDADYAATLAGLSPELTTTLVGLLDTPTVHASLSPAERKARMAVLLPQPAMQALRATVMIGLYGNLAVTRRFGYQGPSLADGGYLDRGFDALPWLPRAPRGGGEPWWP</sequence>
<proteinExistence type="predicted"/>
<evidence type="ECO:0000313" key="3">
    <source>
        <dbReference type="Proteomes" id="UP000515292"/>
    </source>
</evidence>